<proteinExistence type="predicted"/>
<dbReference type="AlphaFoldDB" id="A0A9W4NPY1"/>
<gene>
    <name evidence="1" type="ORF">PSALAMII_LOCUS7943</name>
</gene>
<organism evidence="1 2">
    <name type="scientific">Penicillium salamii</name>
    <dbReference type="NCBI Taxonomy" id="1612424"/>
    <lineage>
        <taxon>Eukaryota</taxon>
        <taxon>Fungi</taxon>
        <taxon>Dikarya</taxon>
        <taxon>Ascomycota</taxon>
        <taxon>Pezizomycotina</taxon>
        <taxon>Eurotiomycetes</taxon>
        <taxon>Eurotiomycetidae</taxon>
        <taxon>Eurotiales</taxon>
        <taxon>Aspergillaceae</taxon>
        <taxon>Penicillium</taxon>
    </lineage>
</organism>
<comment type="caution">
    <text evidence="1">The sequence shown here is derived from an EMBL/GenBank/DDBJ whole genome shotgun (WGS) entry which is preliminary data.</text>
</comment>
<evidence type="ECO:0000313" key="2">
    <source>
        <dbReference type="Proteomes" id="UP001152649"/>
    </source>
</evidence>
<dbReference type="EMBL" id="CAJVPG010000403">
    <property type="protein sequence ID" value="CAG8402619.1"/>
    <property type="molecule type" value="Genomic_DNA"/>
</dbReference>
<feature type="non-terminal residue" evidence="1">
    <location>
        <position position="1"/>
    </location>
</feature>
<dbReference type="OrthoDB" id="1293114at2759"/>
<accession>A0A9W4NPY1</accession>
<dbReference type="Proteomes" id="UP001152649">
    <property type="component" value="Unassembled WGS sequence"/>
</dbReference>
<sequence length="106" mass="11548">NKGLLGRIFSVTIDYRVDEKLVLSLQEKLTSSGGISSWQCFSGVPGTAQAIQLCLRRYIENITSSVEGERIGNVPAIPHVNGWADPSDGNEITHVLEKVIAIRALE</sequence>
<protein>
    <submittedName>
        <fullName evidence="1">Uncharacterized protein</fullName>
    </submittedName>
</protein>
<reference evidence="1" key="1">
    <citation type="submission" date="2021-07" db="EMBL/GenBank/DDBJ databases">
        <authorList>
            <person name="Branca A.L. A."/>
        </authorList>
    </citation>
    <scope>NUCLEOTIDE SEQUENCE</scope>
</reference>
<evidence type="ECO:0000313" key="1">
    <source>
        <dbReference type="EMBL" id="CAG8402619.1"/>
    </source>
</evidence>
<name>A0A9W4NPY1_9EURO</name>
<keyword evidence="2" id="KW-1185">Reference proteome</keyword>